<dbReference type="Gene3D" id="3.40.630.30">
    <property type="match status" value="1"/>
</dbReference>
<dbReference type="Proteomes" id="UP000007796">
    <property type="component" value="Unassembled WGS sequence"/>
</dbReference>
<organism evidence="3">
    <name type="scientific">Grosmannia clavigera (strain kw1407 / UAMH 11150)</name>
    <name type="common">Blue stain fungus</name>
    <name type="synonym">Graphiocladiella clavigera</name>
    <dbReference type="NCBI Taxonomy" id="655863"/>
    <lineage>
        <taxon>Eukaryota</taxon>
        <taxon>Fungi</taxon>
        <taxon>Dikarya</taxon>
        <taxon>Ascomycota</taxon>
        <taxon>Pezizomycotina</taxon>
        <taxon>Sordariomycetes</taxon>
        <taxon>Sordariomycetidae</taxon>
        <taxon>Ophiostomatales</taxon>
        <taxon>Ophiostomataceae</taxon>
        <taxon>Leptographium</taxon>
    </lineage>
</organism>
<feature type="domain" description="N-acetyltransferase" evidence="1">
    <location>
        <begin position="198"/>
        <end position="359"/>
    </location>
</feature>
<dbReference type="AlphaFoldDB" id="F0XM94"/>
<accession>F0XM94</accession>
<reference evidence="2 3" key="1">
    <citation type="journal article" date="2011" name="Proc. Natl. Acad. Sci. U.S.A.">
        <title>Genome and transcriptome analyses of the mountain pine beetle-fungal symbiont Grosmannia clavigera, a lodgepole pine pathogen.</title>
        <authorList>
            <person name="DiGuistini S."/>
            <person name="Wang Y."/>
            <person name="Liao N.Y."/>
            <person name="Taylor G."/>
            <person name="Tanguay P."/>
            <person name="Feau N."/>
            <person name="Henrissat B."/>
            <person name="Chan S.K."/>
            <person name="Hesse-Orce U."/>
            <person name="Alamouti S.M."/>
            <person name="Tsui C.K.M."/>
            <person name="Docking R.T."/>
            <person name="Levasseur A."/>
            <person name="Haridas S."/>
            <person name="Robertson G."/>
            <person name="Birol I."/>
            <person name="Holt R.A."/>
            <person name="Marra M.A."/>
            <person name="Hamelin R.C."/>
            <person name="Hirst M."/>
            <person name="Jones S.J.M."/>
            <person name="Bohlmann J."/>
            <person name="Breuil C."/>
        </authorList>
    </citation>
    <scope>NUCLEOTIDE SEQUENCE [LARGE SCALE GENOMIC DNA]</scope>
    <source>
        <strain evidence="3">kw1407 / UAMH 11150</strain>
    </source>
</reference>
<dbReference type="HOGENOM" id="CLU_023475_0_0_1"/>
<evidence type="ECO:0000259" key="1">
    <source>
        <dbReference type="PROSITE" id="PS51186"/>
    </source>
</evidence>
<keyword evidence="2" id="KW-0808">Transferase</keyword>
<dbReference type="GeneID" id="25979634"/>
<protein>
    <submittedName>
        <fullName evidence="2">Beta-n-acetyltransferase</fullName>
    </submittedName>
</protein>
<evidence type="ECO:0000313" key="2">
    <source>
        <dbReference type="EMBL" id="EFX01282.1"/>
    </source>
</evidence>
<sequence length="546" mass="60487">MEPPDSSGQPNRSAVVLVQDLQSCVPLGKVLAEGDLLYVLTPAAVPIESAKPGQAQQDPFEPFGRALATYHPWVRHIPYMVRDGITGYHASHLRLATAVIFVITGPPCAGQPSQIALSQTARQFVPDRPQIVLTCCSLHDLGLSVTDSPFPTLVEIPDYARPHLEAAADFLFRSPASPRGSRSSQDPPSMALSSRTRWLVQEWDVREAPLVHELWCRSLPSCFSLDFATFQRLLHRPGYSKHFVVRSPSTHELLGFCATFTTFIDNSDSSWIGCLAAILVHPAHQQRGIGTSLHSHAMRQLAEHRVSRLQLGSTFPRLLYGIPYGMPSEDWFRRRGWRIDTPGLAGCGQEACDWVLDFGDWRADGLSSGGLTFRKCELSEFDQVLEFVARESVRKDSVGWYDQYYQLAGTMGIHDILLGLERGVIVATALTYIPQNHSRAADDLPWAGTIAADVGGVACICITDDHLSAAHTRDSVMIRLLDYCVRSLQEQGMRKMFLDAIRGGYEGYQSIAISASWADRFRRCPECLDRATRANEVQILEPGPSS</sequence>
<dbReference type="eggNOG" id="ENOG502QTNX">
    <property type="taxonomic scope" value="Eukaryota"/>
</dbReference>
<gene>
    <name evidence="2" type="ORF">CMQ_6224</name>
</gene>
<name>F0XM94_GROCL</name>
<dbReference type="SUPFAM" id="SSF55729">
    <property type="entry name" value="Acyl-CoA N-acyltransferases (Nat)"/>
    <property type="match status" value="1"/>
</dbReference>
<dbReference type="Pfam" id="PF00583">
    <property type="entry name" value="Acetyltransf_1"/>
    <property type="match status" value="1"/>
</dbReference>
<dbReference type="GO" id="GO:0016747">
    <property type="term" value="F:acyltransferase activity, transferring groups other than amino-acyl groups"/>
    <property type="evidence" value="ECO:0007669"/>
    <property type="project" value="InterPro"/>
</dbReference>
<dbReference type="EMBL" id="GL629794">
    <property type="protein sequence ID" value="EFX01282.1"/>
    <property type="molecule type" value="Genomic_DNA"/>
</dbReference>
<dbReference type="InterPro" id="IPR000182">
    <property type="entry name" value="GNAT_dom"/>
</dbReference>
<evidence type="ECO:0000313" key="3">
    <source>
        <dbReference type="Proteomes" id="UP000007796"/>
    </source>
</evidence>
<proteinExistence type="predicted"/>
<dbReference type="RefSeq" id="XP_014170764.1">
    <property type="nucleotide sequence ID" value="XM_014315289.1"/>
</dbReference>
<dbReference type="CDD" id="cd04301">
    <property type="entry name" value="NAT_SF"/>
    <property type="match status" value="1"/>
</dbReference>
<dbReference type="PROSITE" id="PS51186">
    <property type="entry name" value="GNAT"/>
    <property type="match status" value="1"/>
</dbReference>
<dbReference type="InParanoid" id="F0XM94"/>
<dbReference type="InterPro" id="IPR016181">
    <property type="entry name" value="Acyl_CoA_acyltransferase"/>
</dbReference>
<keyword evidence="3" id="KW-1185">Reference proteome</keyword>
<dbReference type="OrthoDB" id="47059at2759"/>